<feature type="region of interest" description="Disordered" evidence="3">
    <location>
        <begin position="268"/>
        <end position="309"/>
    </location>
</feature>
<keyword evidence="1" id="KW-0433">Leucine-rich repeat</keyword>
<evidence type="ECO:0000256" key="2">
    <source>
        <dbReference type="ARBA" id="ARBA00022737"/>
    </source>
</evidence>
<dbReference type="eggNOG" id="KOG0531">
    <property type="taxonomic scope" value="Eukaryota"/>
</dbReference>
<dbReference type="EMBL" id="JH000113">
    <property type="protein sequence ID" value="EGW07478.1"/>
    <property type="molecule type" value="Genomic_DNA"/>
</dbReference>
<evidence type="ECO:0000313" key="5">
    <source>
        <dbReference type="Proteomes" id="UP000001075"/>
    </source>
</evidence>
<dbReference type="PANTHER" id="PTHR15454:SF19">
    <property type="entry name" value="LEUCINE-RICH REPEAT-CONTAINING PROTEIN 51"/>
    <property type="match status" value="1"/>
</dbReference>
<gene>
    <name evidence="4" type="ORF">I79_004309</name>
</gene>
<dbReference type="SUPFAM" id="SSF52058">
    <property type="entry name" value="L domain-like"/>
    <property type="match status" value="1"/>
</dbReference>
<feature type="compositionally biased region" description="Basic residues" evidence="3">
    <location>
        <begin position="279"/>
        <end position="292"/>
    </location>
</feature>
<dbReference type="GO" id="GO:0005737">
    <property type="term" value="C:cytoplasm"/>
    <property type="evidence" value="ECO:0007669"/>
    <property type="project" value="TreeGrafter"/>
</dbReference>
<sequence>MASRDSSSSDWKTEGTPVTLSTAVREHLRKLCLREFPCGTGSWNKSRFLPKTCRTWRNLVPKEEETVSVGEESVEALLGLVRSEHSPWALLKDSSAEDRFLRELAIQNPLMIKDTFFYSYFRSLRVVDKGVSLVDKDLLKFLKLEELILSANKIEEIDANNLPPTLKVLELYGNLITSMECLCSPAPPNLQHLGLGQNKLLGSLESLYVTSNNWTVLFSTVRKPWSDVIPCNYEMKHILKELVRVKAFLLAGTTVTIVEEKTLSWPVMPTPVESPMSGKKGKGDKKKKRNKQKAVAAKDKKGLKKKREIPKELRRDPPVLRVLGSGPVFLEPLLAGEPAVTTVCNFGVVRTPDSDKLTYARVLKDPWSCLFVSASLFLLYGWLAGPGRDRVRSWVVTGARGGALVVCQGCSTPLMAQVNHLPQQEHPVPG</sequence>
<organism evidence="4 5">
    <name type="scientific">Cricetulus griseus</name>
    <name type="common">Chinese hamster</name>
    <name type="synonym">Cricetulus barabensis griseus</name>
    <dbReference type="NCBI Taxonomy" id="10029"/>
    <lineage>
        <taxon>Eukaryota</taxon>
        <taxon>Metazoa</taxon>
        <taxon>Chordata</taxon>
        <taxon>Craniata</taxon>
        <taxon>Vertebrata</taxon>
        <taxon>Euteleostomi</taxon>
        <taxon>Mammalia</taxon>
        <taxon>Eutheria</taxon>
        <taxon>Euarchontoglires</taxon>
        <taxon>Glires</taxon>
        <taxon>Rodentia</taxon>
        <taxon>Myomorpha</taxon>
        <taxon>Muroidea</taxon>
        <taxon>Cricetidae</taxon>
        <taxon>Cricetinae</taxon>
        <taxon>Cricetulus</taxon>
    </lineage>
</organism>
<dbReference type="GlyGen" id="G3H263">
    <property type="glycosylation" value="1 site"/>
</dbReference>
<evidence type="ECO:0000313" key="4">
    <source>
        <dbReference type="EMBL" id="EGW07478.1"/>
    </source>
</evidence>
<protein>
    <submittedName>
        <fullName evidence="4">Leucine-rich repeat-containing protein 43</fullName>
    </submittedName>
</protein>
<reference evidence="5" key="1">
    <citation type="journal article" date="2011" name="Nat. Biotechnol.">
        <title>The genomic sequence of the Chinese hamster ovary (CHO)-K1 cell line.</title>
        <authorList>
            <person name="Xu X."/>
            <person name="Nagarajan H."/>
            <person name="Lewis N.E."/>
            <person name="Pan S."/>
            <person name="Cai Z."/>
            <person name="Liu X."/>
            <person name="Chen W."/>
            <person name="Xie M."/>
            <person name="Wang W."/>
            <person name="Hammond S."/>
            <person name="Andersen M.R."/>
            <person name="Neff N."/>
            <person name="Passarelli B."/>
            <person name="Koh W."/>
            <person name="Fan H.C."/>
            <person name="Wang J."/>
            <person name="Gui Y."/>
            <person name="Lee K.H."/>
            <person name="Betenbaugh M.J."/>
            <person name="Quake S.R."/>
            <person name="Famili I."/>
            <person name="Palsson B.O."/>
            <person name="Wang J."/>
        </authorList>
    </citation>
    <scope>NUCLEOTIDE SEQUENCE [LARGE SCALE GENOMIC DNA]</scope>
    <source>
        <strain evidence="5">CHO K1 cell line</strain>
    </source>
</reference>
<dbReference type="InterPro" id="IPR032675">
    <property type="entry name" value="LRR_dom_sf"/>
</dbReference>
<dbReference type="STRING" id="10029.G3H263"/>
<proteinExistence type="predicted"/>
<evidence type="ECO:0000256" key="3">
    <source>
        <dbReference type="SAM" id="MobiDB-lite"/>
    </source>
</evidence>
<dbReference type="FunCoup" id="G3H263">
    <property type="interactions" value="1"/>
</dbReference>
<evidence type="ECO:0000256" key="1">
    <source>
        <dbReference type="ARBA" id="ARBA00022614"/>
    </source>
</evidence>
<name>G3H263_CRIGR</name>
<dbReference type="PANTHER" id="PTHR15454">
    <property type="entry name" value="NISCHARIN RELATED"/>
    <property type="match status" value="1"/>
</dbReference>
<dbReference type="Gene3D" id="3.80.10.10">
    <property type="entry name" value="Ribonuclease Inhibitor"/>
    <property type="match status" value="1"/>
</dbReference>
<accession>G3H263</accession>
<dbReference type="InParanoid" id="G3H263"/>
<dbReference type="Proteomes" id="UP000001075">
    <property type="component" value="Unassembled WGS sequence"/>
</dbReference>
<dbReference type="AlphaFoldDB" id="G3H263"/>
<keyword evidence="2" id="KW-0677">Repeat</keyword>